<dbReference type="PANTHER" id="PTHR33841">
    <property type="entry name" value="DNA METHYLTRANSFERASE YEEA-RELATED"/>
    <property type="match status" value="1"/>
</dbReference>
<dbReference type="Pfam" id="PF07669">
    <property type="entry name" value="Eco57I"/>
    <property type="match status" value="1"/>
</dbReference>
<sequence>MQLNKISPFKSLNTSYRKVPVDRQEIDSYKKNLKSLFEKVDKKFDEDHLKYLLGDFLKDTWYKESNQINPIAKNDLVIHLGKLPSHPVGVILEIKSPKNVSEMITFKKPNVKALHELILYYFRERLENKNTELKHLIISNVEEWYIFDANEFDKKIYSNSQIKRLFELKLSDGKLNPFFYEELFKILNSQNDLVLNVTYFTIADIKKRHLENNDYDDALIVPYKILSPGHLLKLPVSNESNALDNDFYHELLHIIGLEEISAGKKVINRKPIGERDPGSFIENTINKIDAVNKIGDLDEIQIYGKTYPEQLFNISLELVITWVNRILFLKLLESQLIKYHRDSKSYNFLNSSYLKNYTDLNDLFFEVLARPLETRTEQVRPKFNSVPYLNSSLFEPTELEKRILTLNNLNPNVKLKIFSSTVLESGGKRLKGSLDPLEYIFKFLGSFNFSSNTNDVIQEEKKSLINASVLGLIFEKINGYKEGSFFTPGRITTFMCRESLRRVVVNKFNGSITFKNKGIKAADFEDLKQKLDFTNREVRQFANELINQVRICDPAVGSGHFLVSALNELIVIKFELGILCYLDGSIIRGYVISNSDDELNIVDEIDEKNFNYILNTHNRTIDSIQKLQVAIFNEKQTLIENCLFGVDINPNSVKICRLRLWIELLKHSYYHADLESGEIEVLETLPNIDINIKVGNSLINKLPLDSSLKNKEIAIKKYYESVKEYQNTSDKNKKKEIENEINNIKNNFRITISKTDKNVASLDKKERDFYIKYDSTQLFSENLDEKRNSGKKKLADEIIKLRDKIEKARQNIIYQNAFEWRIEFPETLGLDGGFSGFDLIIGNPPYGSLIHENEKRYFKDNYSSTQGPFEIYKFFIERSLELLSNDGLLCFITPNTWINLSYFKRIRVIISEKFSLEFCSETLYDVFDEATVDTNIYGISRKLDDKFSFDVIGKDLKYSRKGTIISTPTDSIISLKSKPLDIGLIEENSYPLADIVDIFRGMSAYGAKSEDRPYNSFIKIDENHRPMLNGGDIGKYQVKWAGEYILFGNWLHRSRPERIYTEPHLLIQRIRNPKLKDRLVATYDENRFISSDGLSNILCKKHVKDVKTELKYILGIINSKLINRWFSFYFFDVNIKPEQLRQIPIKKVSESVKYTISLLVEYLLFINELYDVKINEYVPNHHIFQEVMDILDALVYELYFPGEFKEENIVILDNVSNIFYPIDTEDITGSVNIVHQTYQLLRNKDNEVRNNLKLMDIRLASLIMPFKTLS</sequence>
<protein>
    <recommendedName>
        <fullName evidence="1">site-specific DNA-methyltransferase (adenine-specific)</fullName>
        <ecNumber evidence="1">2.1.1.72</ecNumber>
    </recommendedName>
</protein>
<dbReference type="InterPro" id="IPR011639">
    <property type="entry name" value="MethylTrfase_TaqI-like_dom"/>
</dbReference>
<feature type="domain" description="DUF7149" evidence="11">
    <location>
        <begin position="7"/>
        <end position="238"/>
    </location>
</feature>
<evidence type="ECO:0000256" key="3">
    <source>
        <dbReference type="ARBA" id="ARBA00022679"/>
    </source>
</evidence>
<keyword evidence="5" id="KW-0680">Restriction system</keyword>
<evidence type="ECO:0000256" key="2">
    <source>
        <dbReference type="ARBA" id="ARBA00022603"/>
    </source>
</evidence>
<dbReference type="Gene3D" id="3.40.50.150">
    <property type="entry name" value="Vaccinia Virus protein VP39"/>
    <property type="match status" value="2"/>
</dbReference>
<keyword evidence="4" id="KW-0949">S-adenosyl-L-methionine</keyword>
<dbReference type="InterPro" id="IPR050953">
    <property type="entry name" value="N4_N6_ade-DNA_methylase"/>
</dbReference>
<organism evidence="13 14">
    <name type="scientific">Pedobacter jeongneungensis</name>
    <dbReference type="NCBI Taxonomy" id="947309"/>
    <lineage>
        <taxon>Bacteria</taxon>
        <taxon>Pseudomonadati</taxon>
        <taxon>Bacteroidota</taxon>
        <taxon>Sphingobacteriia</taxon>
        <taxon>Sphingobacteriales</taxon>
        <taxon>Sphingobacteriaceae</taxon>
        <taxon>Pedobacter</taxon>
    </lineage>
</organism>
<dbReference type="PROSITE" id="PS00092">
    <property type="entry name" value="N6_MTASE"/>
    <property type="match status" value="1"/>
</dbReference>
<dbReference type="EMBL" id="BAABBY010000005">
    <property type="protein sequence ID" value="GAA4204157.1"/>
    <property type="molecule type" value="Genomic_DNA"/>
</dbReference>
<dbReference type="InterPro" id="IPR025931">
    <property type="entry name" value="TaqI_C"/>
</dbReference>
<keyword evidence="8" id="KW-0175">Coiled coil</keyword>
<dbReference type="SUPFAM" id="SSF53335">
    <property type="entry name" value="S-adenosyl-L-methionine-dependent methyltransferases"/>
    <property type="match status" value="1"/>
</dbReference>
<keyword evidence="6" id="KW-0238">DNA-binding</keyword>
<dbReference type="Pfam" id="PF12950">
    <property type="entry name" value="TaqI_C"/>
    <property type="match status" value="1"/>
</dbReference>
<evidence type="ECO:0000259" key="9">
    <source>
        <dbReference type="Pfam" id="PF07669"/>
    </source>
</evidence>
<dbReference type="InterPro" id="IPR055573">
    <property type="entry name" value="DUF7149"/>
</dbReference>
<evidence type="ECO:0000259" key="10">
    <source>
        <dbReference type="Pfam" id="PF12950"/>
    </source>
</evidence>
<accession>A0ABP8BDL8</accession>
<dbReference type="GO" id="GO:0032259">
    <property type="term" value="P:methylation"/>
    <property type="evidence" value="ECO:0007669"/>
    <property type="project" value="UniProtKB-KW"/>
</dbReference>
<dbReference type="PRINTS" id="PR00507">
    <property type="entry name" value="N12N6MTFRASE"/>
</dbReference>
<feature type="domain" description="Type II methyltransferase M.TaqI-like" evidence="9">
    <location>
        <begin position="641"/>
        <end position="919"/>
    </location>
</feature>
<feature type="domain" description="TaqI-like C-terminal specificity" evidence="10">
    <location>
        <begin position="1026"/>
        <end position="1145"/>
    </location>
</feature>
<evidence type="ECO:0000256" key="1">
    <source>
        <dbReference type="ARBA" id="ARBA00011900"/>
    </source>
</evidence>
<feature type="domain" description="DUF7814" evidence="12">
    <location>
        <begin position="240"/>
        <end position="465"/>
    </location>
</feature>
<dbReference type="Pfam" id="PF23653">
    <property type="entry name" value="DUF7149"/>
    <property type="match status" value="1"/>
</dbReference>
<feature type="coiled-coil region" evidence="8">
    <location>
        <begin position="708"/>
        <end position="754"/>
    </location>
</feature>
<evidence type="ECO:0000256" key="6">
    <source>
        <dbReference type="ARBA" id="ARBA00023125"/>
    </source>
</evidence>
<keyword evidence="2 13" id="KW-0489">Methyltransferase</keyword>
<dbReference type="InterPro" id="IPR056716">
    <property type="entry name" value="DUF7814"/>
</dbReference>
<dbReference type="GO" id="GO:0008168">
    <property type="term" value="F:methyltransferase activity"/>
    <property type="evidence" value="ECO:0007669"/>
    <property type="project" value="UniProtKB-KW"/>
</dbReference>
<dbReference type="InterPro" id="IPR002052">
    <property type="entry name" value="DNA_methylase_N6_adenine_CS"/>
</dbReference>
<comment type="catalytic activity">
    <reaction evidence="7">
        <text>a 2'-deoxyadenosine in DNA + S-adenosyl-L-methionine = an N(6)-methyl-2'-deoxyadenosine in DNA + S-adenosyl-L-homocysteine + H(+)</text>
        <dbReference type="Rhea" id="RHEA:15197"/>
        <dbReference type="Rhea" id="RHEA-COMP:12418"/>
        <dbReference type="Rhea" id="RHEA-COMP:12419"/>
        <dbReference type="ChEBI" id="CHEBI:15378"/>
        <dbReference type="ChEBI" id="CHEBI:57856"/>
        <dbReference type="ChEBI" id="CHEBI:59789"/>
        <dbReference type="ChEBI" id="CHEBI:90615"/>
        <dbReference type="ChEBI" id="CHEBI:90616"/>
        <dbReference type="EC" id="2.1.1.72"/>
    </reaction>
</comment>
<dbReference type="EC" id="2.1.1.72" evidence="1"/>
<dbReference type="PANTHER" id="PTHR33841:SF1">
    <property type="entry name" value="DNA METHYLTRANSFERASE A"/>
    <property type="match status" value="1"/>
</dbReference>
<dbReference type="Pfam" id="PF25120">
    <property type="entry name" value="DUF7814"/>
    <property type="match status" value="1"/>
</dbReference>
<dbReference type="RefSeq" id="WP_344851466.1">
    <property type="nucleotide sequence ID" value="NZ_BAABBY010000005.1"/>
</dbReference>
<evidence type="ECO:0000256" key="5">
    <source>
        <dbReference type="ARBA" id="ARBA00022747"/>
    </source>
</evidence>
<evidence type="ECO:0000259" key="11">
    <source>
        <dbReference type="Pfam" id="PF23653"/>
    </source>
</evidence>
<reference evidence="14" key="1">
    <citation type="journal article" date="2019" name="Int. J. Syst. Evol. Microbiol.">
        <title>The Global Catalogue of Microorganisms (GCM) 10K type strain sequencing project: providing services to taxonomists for standard genome sequencing and annotation.</title>
        <authorList>
            <consortium name="The Broad Institute Genomics Platform"/>
            <consortium name="The Broad Institute Genome Sequencing Center for Infectious Disease"/>
            <person name="Wu L."/>
            <person name="Ma J."/>
        </authorList>
    </citation>
    <scope>NUCLEOTIDE SEQUENCE [LARGE SCALE GENOMIC DNA]</scope>
    <source>
        <strain evidence="14">JCM 17626</strain>
    </source>
</reference>
<evidence type="ECO:0000259" key="12">
    <source>
        <dbReference type="Pfam" id="PF25120"/>
    </source>
</evidence>
<evidence type="ECO:0000256" key="4">
    <source>
        <dbReference type="ARBA" id="ARBA00022691"/>
    </source>
</evidence>
<gene>
    <name evidence="13" type="ORF">GCM10022289_21580</name>
</gene>
<name>A0ABP8BDL8_9SPHI</name>
<dbReference type="Proteomes" id="UP001501772">
    <property type="component" value="Unassembled WGS sequence"/>
</dbReference>
<evidence type="ECO:0000313" key="13">
    <source>
        <dbReference type="EMBL" id="GAA4204157.1"/>
    </source>
</evidence>
<proteinExistence type="predicted"/>
<evidence type="ECO:0000313" key="14">
    <source>
        <dbReference type="Proteomes" id="UP001501772"/>
    </source>
</evidence>
<evidence type="ECO:0000256" key="7">
    <source>
        <dbReference type="ARBA" id="ARBA00047942"/>
    </source>
</evidence>
<comment type="caution">
    <text evidence="13">The sequence shown here is derived from an EMBL/GenBank/DDBJ whole genome shotgun (WGS) entry which is preliminary data.</text>
</comment>
<dbReference type="InterPro" id="IPR029063">
    <property type="entry name" value="SAM-dependent_MTases_sf"/>
</dbReference>
<evidence type="ECO:0000256" key="8">
    <source>
        <dbReference type="SAM" id="Coils"/>
    </source>
</evidence>
<keyword evidence="14" id="KW-1185">Reference proteome</keyword>
<keyword evidence="3" id="KW-0808">Transferase</keyword>